<dbReference type="SMART" id="SM00248">
    <property type="entry name" value="ANK"/>
    <property type="match status" value="3"/>
</dbReference>
<dbReference type="InterPro" id="IPR036770">
    <property type="entry name" value="Ankyrin_rpt-contain_sf"/>
</dbReference>
<evidence type="ECO:0000256" key="1">
    <source>
        <dbReference type="ARBA" id="ARBA00022737"/>
    </source>
</evidence>
<dbReference type="OrthoDB" id="58601at2759"/>
<sequence length="211" mass="22452">MSRRRSSVLDMMKEKRRSADASRVAAVDSDPWRLASFGMVDLLKVQMEKKGAQVDQVDQRGMTPLLWGEFDADNMVDAVCRVWSRMTPPLRSGSHEAVVSLLLERGASVDGGSVDEMGNGALHYAAARGVVNVIAKLLDKGADPGLANCQGTTPLIRAAAFAQSAAIKKLVAAGADVNKADKEGNTVLHVASRGGHGSVVKLLLHLKANPR</sequence>
<proteinExistence type="predicted"/>
<name>A0A836CKL3_9STRA</name>
<dbReference type="GO" id="GO:0005634">
    <property type="term" value="C:nucleus"/>
    <property type="evidence" value="ECO:0007669"/>
    <property type="project" value="TreeGrafter"/>
</dbReference>
<dbReference type="InterPro" id="IPR002110">
    <property type="entry name" value="Ankyrin_rpt"/>
</dbReference>
<dbReference type="GO" id="GO:0010468">
    <property type="term" value="P:regulation of gene expression"/>
    <property type="evidence" value="ECO:0007669"/>
    <property type="project" value="TreeGrafter"/>
</dbReference>
<dbReference type="PROSITE" id="PS50297">
    <property type="entry name" value="ANK_REP_REGION"/>
    <property type="match status" value="3"/>
</dbReference>
<keyword evidence="2 3" id="KW-0040">ANK repeat</keyword>
<gene>
    <name evidence="4" type="ORF">JKP88DRAFT_301094</name>
</gene>
<keyword evidence="5" id="KW-1185">Reference proteome</keyword>
<evidence type="ECO:0000313" key="4">
    <source>
        <dbReference type="EMBL" id="KAG5189702.1"/>
    </source>
</evidence>
<feature type="repeat" description="ANK" evidence="3">
    <location>
        <begin position="117"/>
        <end position="149"/>
    </location>
</feature>
<dbReference type="PANTHER" id="PTHR24124:SF14">
    <property type="entry name" value="CHROMOSOME UNDETERMINED SCAFFOLD_25, WHOLE GENOME SHOTGUN SEQUENCE"/>
    <property type="match status" value="1"/>
</dbReference>
<dbReference type="Proteomes" id="UP000664859">
    <property type="component" value="Unassembled WGS sequence"/>
</dbReference>
<protein>
    <submittedName>
        <fullName evidence="4">Ankyrin repeat-containing domain protein</fullName>
    </submittedName>
</protein>
<dbReference type="Pfam" id="PF12796">
    <property type="entry name" value="Ank_2"/>
    <property type="match status" value="1"/>
</dbReference>
<reference evidence="4" key="1">
    <citation type="submission" date="2021-02" db="EMBL/GenBank/DDBJ databases">
        <title>First Annotated Genome of the Yellow-green Alga Tribonema minus.</title>
        <authorList>
            <person name="Mahan K.M."/>
        </authorList>
    </citation>
    <scope>NUCLEOTIDE SEQUENCE</scope>
    <source>
        <strain evidence="4">UTEX B ZZ1240</strain>
    </source>
</reference>
<feature type="repeat" description="ANK" evidence="3">
    <location>
        <begin position="183"/>
        <end position="211"/>
    </location>
</feature>
<keyword evidence="1" id="KW-0677">Repeat</keyword>
<evidence type="ECO:0000256" key="3">
    <source>
        <dbReference type="PROSITE-ProRule" id="PRU00023"/>
    </source>
</evidence>
<dbReference type="Gene3D" id="1.25.40.20">
    <property type="entry name" value="Ankyrin repeat-containing domain"/>
    <property type="match status" value="2"/>
</dbReference>
<dbReference type="PROSITE" id="PS50088">
    <property type="entry name" value="ANK_REPEAT"/>
    <property type="match status" value="3"/>
</dbReference>
<evidence type="ECO:0000313" key="5">
    <source>
        <dbReference type="Proteomes" id="UP000664859"/>
    </source>
</evidence>
<dbReference type="SUPFAM" id="SSF48403">
    <property type="entry name" value="Ankyrin repeat"/>
    <property type="match status" value="1"/>
</dbReference>
<comment type="caution">
    <text evidence="4">The sequence shown here is derived from an EMBL/GenBank/DDBJ whole genome shotgun (WGS) entry which is preliminary data.</text>
</comment>
<organism evidence="4 5">
    <name type="scientific">Tribonema minus</name>
    <dbReference type="NCBI Taxonomy" id="303371"/>
    <lineage>
        <taxon>Eukaryota</taxon>
        <taxon>Sar</taxon>
        <taxon>Stramenopiles</taxon>
        <taxon>Ochrophyta</taxon>
        <taxon>PX clade</taxon>
        <taxon>Xanthophyceae</taxon>
        <taxon>Tribonematales</taxon>
        <taxon>Tribonemataceae</taxon>
        <taxon>Tribonema</taxon>
    </lineage>
</organism>
<evidence type="ECO:0000256" key="2">
    <source>
        <dbReference type="ARBA" id="ARBA00023043"/>
    </source>
</evidence>
<accession>A0A836CKL3</accession>
<dbReference type="AlphaFoldDB" id="A0A836CKL3"/>
<dbReference type="PANTHER" id="PTHR24124">
    <property type="entry name" value="ANKYRIN REPEAT FAMILY A"/>
    <property type="match status" value="1"/>
</dbReference>
<feature type="repeat" description="ANK" evidence="3">
    <location>
        <begin position="150"/>
        <end position="182"/>
    </location>
</feature>
<dbReference type="EMBL" id="JAFCMP010000046">
    <property type="protein sequence ID" value="KAG5189702.1"/>
    <property type="molecule type" value="Genomic_DNA"/>
</dbReference>